<dbReference type="GeneID" id="1443735"/>
<dbReference type="EMBL" id="DUJN01000002">
    <property type="protein sequence ID" value="HII60410.1"/>
    <property type="molecule type" value="Genomic_DNA"/>
</dbReference>
<evidence type="ECO:0000256" key="6">
    <source>
        <dbReference type="SAM" id="Phobius"/>
    </source>
</evidence>
<evidence type="ECO:0000313" key="8">
    <source>
        <dbReference type="Proteomes" id="UP000617544"/>
    </source>
</evidence>
<keyword evidence="5 6" id="KW-0472">Membrane</keyword>
<dbReference type="RefSeq" id="WP_010885497.1">
    <property type="nucleotide sequence ID" value="NZ_DUJN01000002.1"/>
</dbReference>
<sequence length="129" mass="15011">MRGKELTRILDTIFDLVGWLLEIIVIGIMGIAIFKTFQYLMHLDLENTLEEFLFLLILLEIYELISLYLKYHHVSMRRVVELGVIAIVRKLMIVKDYNSLNPFTLIGLGLVIVALGWIYVNLRESGQQE</sequence>
<name>A0A832WGS2_PYRHR</name>
<dbReference type="OMA" id="EHHVSMR"/>
<accession>A0A832WGS2</accession>
<feature type="transmembrane region" description="Helical" evidence="6">
    <location>
        <begin position="52"/>
        <end position="69"/>
    </location>
</feature>
<keyword evidence="4 6" id="KW-1133">Transmembrane helix</keyword>
<dbReference type="AlphaFoldDB" id="A0A832WGS2"/>
<evidence type="ECO:0000256" key="1">
    <source>
        <dbReference type="ARBA" id="ARBA00004651"/>
    </source>
</evidence>
<comment type="caution">
    <text evidence="7">The sequence shown here is derived from an EMBL/GenBank/DDBJ whole genome shotgun (WGS) entry which is preliminary data.</text>
</comment>
<evidence type="ECO:0000256" key="2">
    <source>
        <dbReference type="ARBA" id="ARBA00022475"/>
    </source>
</evidence>
<gene>
    <name evidence="7" type="ORF">HA331_01360</name>
</gene>
<protein>
    <recommendedName>
        <fullName evidence="9">Protein PsiE</fullName>
    </recommendedName>
</protein>
<evidence type="ECO:0000313" key="7">
    <source>
        <dbReference type="EMBL" id="HII60410.1"/>
    </source>
</evidence>
<evidence type="ECO:0008006" key="9">
    <source>
        <dbReference type="Google" id="ProtNLM"/>
    </source>
</evidence>
<keyword evidence="2" id="KW-1003">Cell membrane</keyword>
<reference evidence="7" key="1">
    <citation type="journal article" date="2020" name="bioRxiv">
        <title>A rank-normalized archaeal taxonomy based on genome phylogeny resolves widespread incomplete and uneven classifications.</title>
        <authorList>
            <person name="Rinke C."/>
            <person name="Chuvochina M."/>
            <person name="Mussig A.J."/>
            <person name="Chaumeil P.-A."/>
            <person name="Waite D.W."/>
            <person name="Whitman W.B."/>
            <person name="Parks D.H."/>
            <person name="Hugenholtz P."/>
        </authorList>
    </citation>
    <scope>NUCLEOTIDE SEQUENCE</scope>
    <source>
        <strain evidence="7">UBA8834</strain>
    </source>
</reference>
<evidence type="ECO:0000256" key="3">
    <source>
        <dbReference type="ARBA" id="ARBA00022692"/>
    </source>
</evidence>
<dbReference type="Proteomes" id="UP000617544">
    <property type="component" value="Unassembled WGS sequence"/>
</dbReference>
<comment type="subcellular location">
    <subcellularLocation>
        <location evidence="1">Cell membrane</location>
        <topology evidence="1">Multi-pass membrane protein</topology>
    </subcellularLocation>
</comment>
<dbReference type="InterPro" id="IPR020948">
    <property type="entry name" value="P_starv_induced_PsiE-like"/>
</dbReference>
<feature type="transmembrane region" description="Helical" evidence="6">
    <location>
        <begin position="99"/>
        <end position="120"/>
    </location>
</feature>
<keyword evidence="3 6" id="KW-0812">Transmembrane</keyword>
<organism evidence="7 8">
    <name type="scientific">Pyrococcus horikoshii</name>
    <dbReference type="NCBI Taxonomy" id="53953"/>
    <lineage>
        <taxon>Archaea</taxon>
        <taxon>Methanobacteriati</taxon>
        <taxon>Methanobacteriota</taxon>
        <taxon>Thermococci</taxon>
        <taxon>Thermococcales</taxon>
        <taxon>Thermococcaceae</taxon>
        <taxon>Pyrococcus</taxon>
    </lineage>
</organism>
<evidence type="ECO:0000256" key="4">
    <source>
        <dbReference type="ARBA" id="ARBA00022989"/>
    </source>
</evidence>
<dbReference type="GO" id="GO:0005886">
    <property type="term" value="C:plasma membrane"/>
    <property type="evidence" value="ECO:0007669"/>
    <property type="project" value="UniProtKB-SubCell"/>
</dbReference>
<dbReference type="Pfam" id="PF06146">
    <property type="entry name" value="PsiE"/>
    <property type="match status" value="1"/>
</dbReference>
<evidence type="ECO:0000256" key="5">
    <source>
        <dbReference type="ARBA" id="ARBA00023136"/>
    </source>
</evidence>
<proteinExistence type="predicted"/>
<feature type="transmembrane region" description="Helical" evidence="6">
    <location>
        <begin position="12"/>
        <end position="32"/>
    </location>
</feature>